<dbReference type="Proteomes" id="UP000054097">
    <property type="component" value="Unassembled WGS sequence"/>
</dbReference>
<dbReference type="InterPro" id="IPR059070">
    <property type="entry name" value="TPR_VPS8_2"/>
</dbReference>
<feature type="region of interest" description="Disordered" evidence="2">
    <location>
        <begin position="97"/>
        <end position="194"/>
    </location>
</feature>
<feature type="compositionally biased region" description="Polar residues" evidence="2">
    <location>
        <begin position="97"/>
        <end position="106"/>
    </location>
</feature>
<dbReference type="GO" id="GO:0005770">
    <property type="term" value="C:late endosome"/>
    <property type="evidence" value="ECO:0007669"/>
    <property type="project" value="TreeGrafter"/>
</dbReference>
<dbReference type="InterPro" id="IPR036322">
    <property type="entry name" value="WD40_repeat_dom_sf"/>
</dbReference>
<reference evidence="5 6" key="1">
    <citation type="submission" date="2014-04" db="EMBL/GenBank/DDBJ databases">
        <authorList>
            <consortium name="DOE Joint Genome Institute"/>
            <person name="Kuo A."/>
            <person name="Zuccaro A."/>
            <person name="Kohler A."/>
            <person name="Nagy L.G."/>
            <person name="Floudas D."/>
            <person name="Copeland A."/>
            <person name="Barry K.W."/>
            <person name="Cichocki N."/>
            <person name="Veneault-Fourrey C."/>
            <person name="LaButti K."/>
            <person name="Lindquist E.A."/>
            <person name="Lipzen A."/>
            <person name="Lundell T."/>
            <person name="Morin E."/>
            <person name="Murat C."/>
            <person name="Sun H."/>
            <person name="Tunlid A."/>
            <person name="Henrissat B."/>
            <person name="Grigoriev I.V."/>
            <person name="Hibbett D.S."/>
            <person name="Martin F."/>
            <person name="Nordberg H.P."/>
            <person name="Cantor M.N."/>
            <person name="Hua S.X."/>
        </authorList>
    </citation>
    <scope>NUCLEOTIDE SEQUENCE [LARGE SCALE GENOMIC DNA]</scope>
    <source>
        <strain evidence="5 6">MAFF 305830</strain>
    </source>
</reference>
<dbReference type="InterPro" id="IPR025941">
    <property type="entry name" value="Vps8_central_dom"/>
</dbReference>
<evidence type="ECO:0000259" key="4">
    <source>
        <dbReference type="Pfam" id="PF25066"/>
    </source>
</evidence>
<dbReference type="GO" id="GO:0034058">
    <property type="term" value="P:endosomal vesicle fusion"/>
    <property type="evidence" value="ECO:0007669"/>
    <property type="project" value="TreeGrafter"/>
</dbReference>
<dbReference type="HOGENOM" id="CLU_000917_3_1_1"/>
<dbReference type="SUPFAM" id="SSF50978">
    <property type="entry name" value="WD40 repeat-like"/>
    <property type="match status" value="1"/>
</dbReference>
<keyword evidence="6" id="KW-1185">Reference proteome</keyword>
<dbReference type="GO" id="GO:0006623">
    <property type="term" value="P:protein targeting to vacuole"/>
    <property type="evidence" value="ECO:0007669"/>
    <property type="project" value="InterPro"/>
</dbReference>
<feature type="compositionally biased region" description="Polar residues" evidence="2">
    <location>
        <begin position="140"/>
        <end position="157"/>
    </location>
</feature>
<dbReference type="Pfam" id="PF12816">
    <property type="entry name" value="TPR_Vps8"/>
    <property type="match status" value="1"/>
</dbReference>
<evidence type="ECO:0000256" key="1">
    <source>
        <dbReference type="ARBA" id="ARBA00009422"/>
    </source>
</evidence>
<protein>
    <submittedName>
        <fullName evidence="5">Uncharacterized protein</fullName>
    </submittedName>
</protein>
<evidence type="ECO:0000313" key="6">
    <source>
        <dbReference type="Proteomes" id="UP000054097"/>
    </source>
</evidence>
<feature type="region of interest" description="Disordered" evidence="2">
    <location>
        <begin position="393"/>
        <end position="421"/>
    </location>
</feature>
<dbReference type="OrthoDB" id="289913at2759"/>
<dbReference type="Pfam" id="PF23410">
    <property type="entry name" value="Beta-prop_VPS8"/>
    <property type="match status" value="1"/>
</dbReference>
<evidence type="ECO:0000313" key="5">
    <source>
        <dbReference type="EMBL" id="KIM30162.1"/>
    </source>
</evidence>
<feature type="region of interest" description="Disordered" evidence="2">
    <location>
        <begin position="1"/>
        <end position="69"/>
    </location>
</feature>
<proteinExistence type="inferred from homology"/>
<gene>
    <name evidence="5" type="ORF">M408DRAFT_66664</name>
</gene>
<dbReference type="GO" id="GO:0030897">
    <property type="term" value="C:HOPS complex"/>
    <property type="evidence" value="ECO:0007669"/>
    <property type="project" value="TreeGrafter"/>
</dbReference>
<sequence length="1540" mass="171587">MSASSPTSDHFMAEQEDGDERDYHTRLEDILGGSDGDQQGDSSDDDEEGFVYDGADAEADEPEPSGPYREQLSEILEQNLDELDELEDAEHVDNLLTRNRAVTPTGESEAVQEEPTPPSQQLPFRRPGFLHPNVSRLRSYASQARTPSTSSMNSISNIAPDPATPTASHLSALSRTSSTSNINENSSTTSDPRKGSVEYVRVPFRWSTMKGILPQISSPQSATIPQKAAAVLGSGSVEHPTVMASNGLICIGTTQGRVYVFDFKQNLRTVCIVKEIQSPITAVALSPDKTFVAAGHLSGHIHLFDLSASNSKTFTTLPARSVPTHARAAVASGRREGHLHNARITALDFVGARRTAIVSTDEYGMAFYHSLGKVLFVEASDVLRLLGKHPEENVAPEVDSPTIPDDGSRSPHSTIKSLRRGRPQWMRQSPPILAMASLPLGTNIHPTDTYNIVALLTPVKLVIVALKPTAKTWLRKRRVDDRYAAIEGSGRERFETRMAGCMAWFPSVSIKDDEKNGPESTVMKTTMPTLVYSWGSNVKLLRVREELPEHLQAQQQQALAKNLGRKGIVPHELGRLIFEDGGEWKAGGDVRGIQWLTPHAIVLALDTSMEVWDIRDGCKLVESAKFSITSLSTISLRIDERKMRLYGGSFSAYKGKLFLLGTKEIIVGTLLSWTDHILNLVSHGDSLAAITLATSYHLNTAPGNQNGLPRNPEARREITGNQLRELMQASVKHAFSPERLIDATHRTADNRGVDRTSLFEGLIPACVHACLALDEIDFLYEEVFENYDSNGISKMFLTGLEPFLLDGTVKTVPVWITQKLISMHAEAENFEAAEALIWHLDPESVDVDQAINLCRQRELWDALVYVYTRGLRDYVAPVVELLALVRVVQKYRLTAYTARALTPSMEAEIEKKTMSAYKIFPYIAATLSGLTYPSQTPLPKDEANIAKGSLYRFLVDGRSRLWPEGPNGKLVLTSDEEGGVEPTYPYLRLLLRFDPESMLHTLDIAFEDSYLNDDNQGVGRLIIVKILLEMLSGGTFPEGDATLVRIFVAKNVPKYPQYIKMPPTLLHNVLVGLVEDPDVETREDRQLAAEYLLSAYKPRDEDDLITLFEEARFYRILRTRFRAERQWSSLLEAYLQDEDISSAELFHHLDEVLLSSSTKKGGVPRDVALVALEALPRLLEVDIGRTALFVDKRMPDQHQTAIHHLQGEDVRQLEYLRTLLQPSKTNQFGSEENAPPPSKHVDQELQQLFFALLCRLCPDEVTEALKTMKKNVPPYKDLITIFKKESAHDAVVLSMWETQQRGEALAYIETTCQSEANDIVSLWESNFGTEQERQLEKTLHRIEKMVKMGVSMCQKQGDSDMPAEKQWLRLLQAEILLVQGVVDASGQWSDESSTRAIDFLRALTHESFDALILHSASQGISFPQLFKELVTSTTQANKYSSNPSTELYTEFRMILTGMLDTYRYEGELLTTTSALVNRDVNNTFAEWSRKLEIGWRAPRPVCGNCQQSLVGLETGALDNNSESKIMVKASGEMVHVACPA</sequence>
<feature type="compositionally biased region" description="Acidic residues" evidence="2">
    <location>
        <begin position="42"/>
        <end position="63"/>
    </location>
</feature>
<dbReference type="EMBL" id="KN824285">
    <property type="protein sequence ID" value="KIM30162.1"/>
    <property type="molecule type" value="Genomic_DNA"/>
</dbReference>
<comment type="similarity">
    <text evidence="1">Belongs to the VPS8 family.</text>
</comment>
<accession>A0A0C2XMI4</accession>
<feature type="compositionally biased region" description="Low complexity" evidence="2">
    <location>
        <begin position="174"/>
        <end position="190"/>
    </location>
</feature>
<name>A0A0C2XMI4_SERVB</name>
<dbReference type="InterPro" id="IPR045111">
    <property type="entry name" value="Vps41/Vps8"/>
</dbReference>
<dbReference type="InterPro" id="IPR015943">
    <property type="entry name" value="WD40/YVTN_repeat-like_dom_sf"/>
</dbReference>
<dbReference type="Pfam" id="PF25066">
    <property type="entry name" value="TPR_VPS8_2"/>
    <property type="match status" value="1"/>
</dbReference>
<reference evidence="6" key="2">
    <citation type="submission" date="2015-01" db="EMBL/GenBank/DDBJ databases">
        <title>Evolutionary Origins and Diversification of the Mycorrhizal Mutualists.</title>
        <authorList>
            <consortium name="DOE Joint Genome Institute"/>
            <consortium name="Mycorrhizal Genomics Consortium"/>
            <person name="Kohler A."/>
            <person name="Kuo A."/>
            <person name="Nagy L.G."/>
            <person name="Floudas D."/>
            <person name="Copeland A."/>
            <person name="Barry K.W."/>
            <person name="Cichocki N."/>
            <person name="Veneault-Fourrey C."/>
            <person name="LaButti K."/>
            <person name="Lindquist E.A."/>
            <person name="Lipzen A."/>
            <person name="Lundell T."/>
            <person name="Morin E."/>
            <person name="Murat C."/>
            <person name="Riley R."/>
            <person name="Ohm R."/>
            <person name="Sun H."/>
            <person name="Tunlid A."/>
            <person name="Henrissat B."/>
            <person name="Grigoriev I.V."/>
            <person name="Hibbett D.S."/>
            <person name="Martin F."/>
        </authorList>
    </citation>
    <scope>NUCLEOTIDE SEQUENCE [LARGE SCALE GENOMIC DNA]</scope>
    <source>
        <strain evidence="6">MAFF 305830</strain>
    </source>
</reference>
<dbReference type="PANTHER" id="PTHR12616:SF8">
    <property type="entry name" value="VACUOLAR PROTEIN SORTING-ASSOCIATED PROTEIN 8 HOMOLOG"/>
    <property type="match status" value="1"/>
</dbReference>
<organism evidence="5 6">
    <name type="scientific">Serendipita vermifera MAFF 305830</name>
    <dbReference type="NCBI Taxonomy" id="933852"/>
    <lineage>
        <taxon>Eukaryota</taxon>
        <taxon>Fungi</taxon>
        <taxon>Dikarya</taxon>
        <taxon>Basidiomycota</taxon>
        <taxon>Agaricomycotina</taxon>
        <taxon>Agaricomycetes</taxon>
        <taxon>Sebacinales</taxon>
        <taxon>Serendipitaceae</taxon>
        <taxon>Serendipita</taxon>
    </lineage>
</organism>
<feature type="domain" description="Vacuolar protein sorting-associated protein 8 central" evidence="3">
    <location>
        <begin position="795"/>
        <end position="1006"/>
    </location>
</feature>
<dbReference type="PANTHER" id="PTHR12616">
    <property type="entry name" value="VACUOLAR PROTEIN SORTING VPS41"/>
    <property type="match status" value="1"/>
</dbReference>
<dbReference type="Gene3D" id="2.130.10.10">
    <property type="entry name" value="YVTN repeat-like/Quinoprotein amine dehydrogenase"/>
    <property type="match status" value="1"/>
</dbReference>
<evidence type="ECO:0000256" key="2">
    <source>
        <dbReference type="SAM" id="MobiDB-lite"/>
    </source>
</evidence>
<feature type="domain" description="VPS8-like TPR-like repeats" evidence="4">
    <location>
        <begin position="1334"/>
        <end position="1486"/>
    </location>
</feature>
<evidence type="ECO:0000259" key="3">
    <source>
        <dbReference type="Pfam" id="PF12816"/>
    </source>
</evidence>
<dbReference type="STRING" id="933852.A0A0C2XMI4"/>